<dbReference type="EMBL" id="RBID01000018">
    <property type="protein sequence ID" value="RKQ54886.1"/>
    <property type="molecule type" value="Genomic_DNA"/>
</dbReference>
<dbReference type="AlphaFoldDB" id="A0A495B1R8"/>
<gene>
    <name evidence="1" type="ORF">C8E02_3148</name>
</gene>
<protein>
    <submittedName>
        <fullName evidence="1">Uncharacterized protein</fullName>
    </submittedName>
</protein>
<accession>A0A495B1R8</accession>
<evidence type="ECO:0000313" key="1">
    <source>
        <dbReference type="EMBL" id="RKQ54886.1"/>
    </source>
</evidence>
<proteinExistence type="predicted"/>
<comment type="caution">
    <text evidence="1">The sequence shown here is derived from an EMBL/GenBank/DDBJ whole genome shotgun (WGS) entry which is preliminary data.</text>
</comment>
<sequence length="32" mass="3539">MPYCCTTPVAGSQIRLPLGVFEQPLSTYGRPR</sequence>
<dbReference type="Proteomes" id="UP000279384">
    <property type="component" value="Unassembled WGS sequence"/>
</dbReference>
<evidence type="ECO:0000313" key="2">
    <source>
        <dbReference type="Proteomes" id="UP000279384"/>
    </source>
</evidence>
<name>A0A495B1R8_VOGIN</name>
<reference evidence="1 2" key="1">
    <citation type="submission" date="2018-10" db="EMBL/GenBank/DDBJ databases">
        <title>Genomic Encyclopedia of Type Strains, Phase IV (KMG-IV): sequencing the most valuable type-strain genomes for metagenomic binning, comparative biology and taxonomic classification.</title>
        <authorList>
            <person name="Goeker M."/>
        </authorList>
    </citation>
    <scope>NUCLEOTIDE SEQUENCE [LARGE SCALE GENOMIC DNA]</scope>
    <source>
        <strain evidence="1 2">DSM 3303</strain>
    </source>
</reference>
<organism evidence="1 2">
    <name type="scientific">Vogesella indigofera</name>
    <name type="common">Pseudomonas indigofera</name>
    <dbReference type="NCBI Taxonomy" id="45465"/>
    <lineage>
        <taxon>Bacteria</taxon>
        <taxon>Pseudomonadati</taxon>
        <taxon>Pseudomonadota</taxon>
        <taxon>Betaproteobacteria</taxon>
        <taxon>Neisseriales</taxon>
        <taxon>Chromobacteriaceae</taxon>
        <taxon>Vogesella</taxon>
    </lineage>
</organism>